<protein>
    <submittedName>
        <fullName evidence="1">Uncharacterized protein</fullName>
    </submittedName>
</protein>
<comment type="caution">
    <text evidence="1">The sequence shown here is derived from an EMBL/GenBank/DDBJ whole genome shotgun (WGS) entry which is preliminary data.</text>
</comment>
<organism evidence="1">
    <name type="scientific">marine sediment metagenome</name>
    <dbReference type="NCBI Taxonomy" id="412755"/>
    <lineage>
        <taxon>unclassified sequences</taxon>
        <taxon>metagenomes</taxon>
        <taxon>ecological metagenomes</taxon>
    </lineage>
</organism>
<reference evidence="1" key="1">
    <citation type="journal article" date="2014" name="Front. Microbiol.">
        <title>High frequency of phylogenetically diverse reductive dehalogenase-homologous genes in deep subseafloor sedimentary metagenomes.</title>
        <authorList>
            <person name="Kawai M."/>
            <person name="Futagami T."/>
            <person name="Toyoda A."/>
            <person name="Takaki Y."/>
            <person name="Nishi S."/>
            <person name="Hori S."/>
            <person name="Arai W."/>
            <person name="Tsubouchi T."/>
            <person name="Morono Y."/>
            <person name="Uchiyama I."/>
            <person name="Ito T."/>
            <person name="Fujiyama A."/>
            <person name="Inagaki F."/>
            <person name="Takami H."/>
        </authorList>
    </citation>
    <scope>NUCLEOTIDE SEQUENCE</scope>
    <source>
        <strain evidence="1">Expedition CK06-06</strain>
    </source>
</reference>
<gene>
    <name evidence="1" type="ORF">S01H4_27068</name>
</gene>
<name>X1BXY9_9ZZZZ</name>
<dbReference type="AlphaFoldDB" id="X1BXY9"/>
<dbReference type="EMBL" id="BART01013156">
    <property type="protein sequence ID" value="GAG89053.1"/>
    <property type="molecule type" value="Genomic_DNA"/>
</dbReference>
<sequence length="67" mass="7621">MPTIDLNEKIKEDLKKIKEAYGSKTYSEAVGKFIKSVDDREKVLGYPDGVPLYAKKNICVKCGYEDF</sequence>
<accession>X1BXY9</accession>
<proteinExistence type="predicted"/>
<evidence type="ECO:0000313" key="1">
    <source>
        <dbReference type="EMBL" id="GAG89053.1"/>
    </source>
</evidence>